<keyword evidence="2" id="KW-0238">DNA-binding</keyword>
<accession>A0A2N3PWN4</accession>
<dbReference type="PANTHER" id="PTHR42756">
    <property type="entry name" value="TRANSCRIPTIONAL REGULATOR, MARR"/>
    <property type="match status" value="1"/>
</dbReference>
<organism evidence="5 6">
    <name type="scientific">Telmatospirillum siberiense</name>
    <dbReference type="NCBI Taxonomy" id="382514"/>
    <lineage>
        <taxon>Bacteria</taxon>
        <taxon>Pseudomonadati</taxon>
        <taxon>Pseudomonadota</taxon>
        <taxon>Alphaproteobacteria</taxon>
        <taxon>Rhodospirillales</taxon>
        <taxon>Rhodospirillaceae</taxon>
        <taxon>Telmatospirillum</taxon>
    </lineage>
</organism>
<dbReference type="RefSeq" id="WP_101250352.1">
    <property type="nucleotide sequence ID" value="NZ_PIUM01000008.1"/>
</dbReference>
<dbReference type="AlphaFoldDB" id="A0A2N3PWN4"/>
<dbReference type="InterPro" id="IPR036388">
    <property type="entry name" value="WH-like_DNA-bd_sf"/>
</dbReference>
<evidence type="ECO:0000259" key="4">
    <source>
        <dbReference type="PROSITE" id="PS50995"/>
    </source>
</evidence>
<dbReference type="Proteomes" id="UP000233293">
    <property type="component" value="Unassembled WGS sequence"/>
</dbReference>
<dbReference type="OrthoDB" id="5974674at2"/>
<dbReference type="SMART" id="SM00347">
    <property type="entry name" value="HTH_MARR"/>
    <property type="match status" value="1"/>
</dbReference>
<evidence type="ECO:0000256" key="3">
    <source>
        <dbReference type="ARBA" id="ARBA00023163"/>
    </source>
</evidence>
<gene>
    <name evidence="5" type="ORF">CWS72_09470</name>
</gene>
<protein>
    <submittedName>
        <fullName evidence="5">MarR family transcriptional regulator</fullName>
    </submittedName>
</protein>
<feature type="domain" description="HTH marR-type" evidence="4">
    <location>
        <begin position="13"/>
        <end position="145"/>
    </location>
</feature>
<keyword evidence="3" id="KW-0804">Transcription</keyword>
<keyword evidence="6" id="KW-1185">Reference proteome</keyword>
<evidence type="ECO:0000256" key="1">
    <source>
        <dbReference type="ARBA" id="ARBA00023015"/>
    </source>
</evidence>
<keyword evidence="1" id="KW-0805">Transcription regulation</keyword>
<proteinExistence type="predicted"/>
<dbReference type="GO" id="GO:0003677">
    <property type="term" value="F:DNA binding"/>
    <property type="evidence" value="ECO:0007669"/>
    <property type="project" value="UniProtKB-KW"/>
</dbReference>
<sequence length="150" mass="16513">MSASSIDTVETLESNVGRLLADVVAMLDRSIDVRAKKIGISGPQWVVLMRIASGAGGTAAELCRAIGYDSGSMTRMLDRLVNLDLIRRERCDRDRRVVRLFLTETGKKLYKDLRPIAVDVLGEHLEGFSHQEIGQLTGFLQRILRNGGGS</sequence>
<evidence type="ECO:0000313" key="5">
    <source>
        <dbReference type="EMBL" id="PKU24809.1"/>
    </source>
</evidence>
<dbReference type="InterPro" id="IPR000835">
    <property type="entry name" value="HTH_MarR-typ"/>
</dbReference>
<dbReference type="PROSITE" id="PS50995">
    <property type="entry name" value="HTH_MARR_2"/>
    <property type="match status" value="1"/>
</dbReference>
<dbReference type="GO" id="GO:0003700">
    <property type="term" value="F:DNA-binding transcription factor activity"/>
    <property type="evidence" value="ECO:0007669"/>
    <property type="project" value="InterPro"/>
</dbReference>
<dbReference type="Pfam" id="PF12802">
    <property type="entry name" value="MarR_2"/>
    <property type="match status" value="1"/>
</dbReference>
<dbReference type="Gene3D" id="1.10.10.10">
    <property type="entry name" value="Winged helix-like DNA-binding domain superfamily/Winged helix DNA-binding domain"/>
    <property type="match status" value="1"/>
</dbReference>
<dbReference type="InterPro" id="IPR036390">
    <property type="entry name" value="WH_DNA-bd_sf"/>
</dbReference>
<dbReference type="PRINTS" id="PR00598">
    <property type="entry name" value="HTHMARR"/>
</dbReference>
<dbReference type="PROSITE" id="PS01117">
    <property type="entry name" value="HTH_MARR_1"/>
    <property type="match status" value="1"/>
</dbReference>
<reference evidence="6" key="1">
    <citation type="submission" date="2017-12" db="EMBL/GenBank/DDBJ databases">
        <title>Draft genome sequence of Telmatospirillum siberiense 26-4b1T, an acidotolerant peatland alphaproteobacterium potentially involved in sulfur cycling.</title>
        <authorList>
            <person name="Hausmann B."/>
            <person name="Pjevac P."/>
            <person name="Schreck K."/>
            <person name="Herbold C.W."/>
            <person name="Daims H."/>
            <person name="Wagner M."/>
            <person name="Pester M."/>
            <person name="Loy A."/>
        </authorList>
    </citation>
    <scope>NUCLEOTIDE SEQUENCE [LARGE SCALE GENOMIC DNA]</scope>
    <source>
        <strain evidence="6">26-4b1</strain>
    </source>
</reference>
<name>A0A2N3PWN4_9PROT</name>
<dbReference type="InterPro" id="IPR023187">
    <property type="entry name" value="Tscrpt_reg_MarR-type_CS"/>
</dbReference>
<comment type="caution">
    <text evidence="5">The sequence shown here is derived from an EMBL/GenBank/DDBJ whole genome shotgun (WGS) entry which is preliminary data.</text>
</comment>
<dbReference type="PANTHER" id="PTHR42756:SF1">
    <property type="entry name" value="TRANSCRIPTIONAL REPRESSOR OF EMRAB OPERON"/>
    <property type="match status" value="1"/>
</dbReference>
<evidence type="ECO:0000313" key="6">
    <source>
        <dbReference type="Proteomes" id="UP000233293"/>
    </source>
</evidence>
<dbReference type="EMBL" id="PIUM01000008">
    <property type="protein sequence ID" value="PKU24809.1"/>
    <property type="molecule type" value="Genomic_DNA"/>
</dbReference>
<evidence type="ECO:0000256" key="2">
    <source>
        <dbReference type="ARBA" id="ARBA00023125"/>
    </source>
</evidence>
<dbReference type="SUPFAM" id="SSF46785">
    <property type="entry name" value="Winged helix' DNA-binding domain"/>
    <property type="match status" value="1"/>
</dbReference>